<dbReference type="PANTHER" id="PTHR33619:SF3">
    <property type="entry name" value="POLYSACCHARIDE EXPORT PROTEIN GFCE-RELATED"/>
    <property type="match status" value="1"/>
</dbReference>
<evidence type="ECO:0000313" key="5">
    <source>
        <dbReference type="Proteomes" id="UP001549146"/>
    </source>
</evidence>
<dbReference type="InterPro" id="IPR003715">
    <property type="entry name" value="Poly_export_N"/>
</dbReference>
<dbReference type="Gene3D" id="3.30.1950.10">
    <property type="entry name" value="wza like domain"/>
    <property type="match status" value="1"/>
</dbReference>
<dbReference type="PROSITE" id="PS51257">
    <property type="entry name" value="PROKAR_LIPOPROTEIN"/>
    <property type="match status" value="1"/>
</dbReference>
<keyword evidence="1" id="KW-0732">Signal</keyword>
<dbReference type="Gene3D" id="3.10.560.10">
    <property type="entry name" value="Outer membrane lipoprotein wza domain like"/>
    <property type="match status" value="1"/>
</dbReference>
<comment type="caution">
    <text evidence="4">The sequence shown here is derived from an EMBL/GenBank/DDBJ whole genome shotgun (WGS) entry which is preliminary data.</text>
</comment>
<evidence type="ECO:0000313" key="4">
    <source>
        <dbReference type="EMBL" id="MET3731817.1"/>
    </source>
</evidence>
<keyword evidence="2" id="KW-0472">Membrane</keyword>
<dbReference type="RefSeq" id="WP_354508437.1">
    <property type="nucleotide sequence ID" value="NZ_JBEPMO010000006.1"/>
</dbReference>
<dbReference type="Pfam" id="PF02563">
    <property type="entry name" value="Poly_export"/>
    <property type="match status" value="1"/>
</dbReference>
<dbReference type="Proteomes" id="UP001549146">
    <property type="component" value="Unassembled WGS sequence"/>
</dbReference>
<keyword evidence="2" id="KW-0812">Transmembrane</keyword>
<accession>A0ABV2LTC3</accession>
<protein>
    <submittedName>
        <fullName evidence="4">Polysaccharide export outer membrane protein</fullName>
    </submittedName>
</protein>
<dbReference type="PANTHER" id="PTHR33619">
    <property type="entry name" value="POLYSACCHARIDE EXPORT PROTEIN GFCE-RELATED"/>
    <property type="match status" value="1"/>
</dbReference>
<reference evidence="4 5" key="1">
    <citation type="submission" date="2024-06" db="EMBL/GenBank/DDBJ databases">
        <title>Genomic Encyclopedia of Type Strains, Phase IV (KMG-IV): sequencing the most valuable type-strain genomes for metagenomic binning, comparative biology and taxonomic classification.</title>
        <authorList>
            <person name="Goeker M."/>
        </authorList>
    </citation>
    <scope>NUCLEOTIDE SEQUENCE [LARGE SCALE GENOMIC DNA]</scope>
    <source>
        <strain evidence="4 5">DSM 29388</strain>
    </source>
</reference>
<dbReference type="EMBL" id="JBEPMO010000006">
    <property type="protein sequence ID" value="MET3731817.1"/>
    <property type="molecule type" value="Genomic_DNA"/>
</dbReference>
<evidence type="ECO:0000256" key="1">
    <source>
        <dbReference type="ARBA" id="ARBA00022729"/>
    </source>
</evidence>
<proteinExistence type="predicted"/>
<evidence type="ECO:0000259" key="3">
    <source>
        <dbReference type="Pfam" id="PF02563"/>
    </source>
</evidence>
<sequence length="264" mass="29790">MKPRFLYLFIASCVFFTLGSCIPLKDVKYIQPDQKLKLNENGMIAFNRPIYHLQVNDLINIKVSTRKGVELQELSDYSTNADAMSGGQNTMGKGVRIQEDGNIELPRIGKIYLLGLSLEEAREKIESEFYKIFEESAAYIEVIMPGINFTIVGEAGSGNYHVPQYDFNLLEAFAMAGDLTPVADRNNIQILRTTPEGTQRAVVDITQESVMNSEYFWLQPNDIIIVNPRRQKQWGIGLNPIQTVTTIFGGITAVIGIYFFFKNL</sequence>
<keyword evidence="2" id="KW-1133">Transmembrane helix</keyword>
<dbReference type="InterPro" id="IPR049712">
    <property type="entry name" value="Poly_export"/>
</dbReference>
<evidence type="ECO:0000256" key="2">
    <source>
        <dbReference type="SAM" id="Phobius"/>
    </source>
</evidence>
<organism evidence="4 5">
    <name type="scientific">Moheibacter stercoris</name>
    <dbReference type="NCBI Taxonomy" id="1628251"/>
    <lineage>
        <taxon>Bacteria</taxon>
        <taxon>Pseudomonadati</taxon>
        <taxon>Bacteroidota</taxon>
        <taxon>Flavobacteriia</taxon>
        <taxon>Flavobacteriales</taxon>
        <taxon>Weeksellaceae</taxon>
        <taxon>Moheibacter</taxon>
    </lineage>
</organism>
<gene>
    <name evidence="4" type="ORF">ABID46_001398</name>
</gene>
<feature type="transmembrane region" description="Helical" evidence="2">
    <location>
        <begin position="241"/>
        <end position="261"/>
    </location>
</feature>
<keyword evidence="5" id="KW-1185">Reference proteome</keyword>
<name>A0ABV2LTC3_9FLAO</name>
<feature type="domain" description="Polysaccharide export protein N-terminal" evidence="3">
    <location>
        <begin position="49"/>
        <end position="137"/>
    </location>
</feature>